<sequence length="254" mass="28352">MKRRRETQPAEPPARRAEALLVRLKSMADPVAREGMARFGIRTENALGISVKGLRAVARETGKDTETALELLRTPCHEAHLLAFFLLRAEELSGEQLDEIAGGLDSWDTCDLFCGEIATHPMAVAKVFRWSADPREYVRRAGFSLAARMAVRGKALPDEIFQAILPLAEHYGDDPRPMVSKAIDWAVRQIGKRSTFLHPYALSLAEKMAASPQKSVRRIGRVSFRELSRPEVIARLKPHSVWPEEGVVDLPGYC</sequence>
<dbReference type="Pfam" id="PF08713">
    <property type="entry name" value="DNA_alkylation"/>
    <property type="match status" value="1"/>
</dbReference>
<dbReference type="EMBL" id="DVLY01000140">
    <property type="protein sequence ID" value="HIT98300.1"/>
    <property type="molecule type" value="Genomic_DNA"/>
</dbReference>
<dbReference type="Gene3D" id="1.25.10.90">
    <property type="match status" value="1"/>
</dbReference>
<gene>
    <name evidence="1" type="ORF">IAC44_05615</name>
</gene>
<dbReference type="Proteomes" id="UP000824161">
    <property type="component" value="Unassembled WGS sequence"/>
</dbReference>
<dbReference type="PANTHER" id="PTHR41291">
    <property type="entry name" value="DNA ALKYLATION REPAIR PROTEIN"/>
    <property type="match status" value="1"/>
</dbReference>
<dbReference type="InterPro" id="IPR014825">
    <property type="entry name" value="DNA_alkylation"/>
</dbReference>
<protein>
    <submittedName>
        <fullName evidence="1">DNA alkylation repair protein</fullName>
    </submittedName>
</protein>
<organism evidence="1 2">
    <name type="scientific">Candidatus Merdimorpha stercoravium</name>
    <dbReference type="NCBI Taxonomy" id="2840863"/>
    <lineage>
        <taxon>Bacteria</taxon>
        <taxon>Pseudomonadati</taxon>
        <taxon>Bacteroidota</taxon>
        <taxon>Flavobacteriia</taxon>
        <taxon>Flavobacteriales</taxon>
        <taxon>Candidatus Merdimorpha</taxon>
    </lineage>
</organism>
<proteinExistence type="predicted"/>
<dbReference type="PANTHER" id="PTHR41291:SF1">
    <property type="entry name" value="DNA ALKYLATION REPAIR PROTEIN"/>
    <property type="match status" value="1"/>
</dbReference>
<dbReference type="CDD" id="cd06561">
    <property type="entry name" value="AlkD_like"/>
    <property type="match status" value="1"/>
</dbReference>
<reference evidence="1" key="1">
    <citation type="submission" date="2020-10" db="EMBL/GenBank/DDBJ databases">
        <authorList>
            <person name="Gilroy R."/>
        </authorList>
    </citation>
    <scope>NUCLEOTIDE SEQUENCE</scope>
    <source>
        <strain evidence="1">1383</strain>
    </source>
</reference>
<evidence type="ECO:0000313" key="2">
    <source>
        <dbReference type="Proteomes" id="UP000824161"/>
    </source>
</evidence>
<evidence type="ECO:0000313" key="1">
    <source>
        <dbReference type="EMBL" id="HIT98300.1"/>
    </source>
</evidence>
<name>A0A9D1KUQ4_9FLAO</name>
<comment type="caution">
    <text evidence="1">The sequence shown here is derived from an EMBL/GenBank/DDBJ whole genome shotgun (WGS) entry which is preliminary data.</text>
</comment>
<accession>A0A9D1KUQ4</accession>
<dbReference type="SUPFAM" id="SSF48371">
    <property type="entry name" value="ARM repeat"/>
    <property type="match status" value="1"/>
</dbReference>
<reference evidence="1" key="2">
    <citation type="journal article" date="2021" name="PeerJ">
        <title>Extensive microbial diversity within the chicken gut microbiome revealed by metagenomics and culture.</title>
        <authorList>
            <person name="Gilroy R."/>
            <person name="Ravi A."/>
            <person name="Getino M."/>
            <person name="Pursley I."/>
            <person name="Horton D.L."/>
            <person name="Alikhan N.F."/>
            <person name="Baker D."/>
            <person name="Gharbi K."/>
            <person name="Hall N."/>
            <person name="Watson M."/>
            <person name="Adriaenssens E.M."/>
            <person name="Foster-Nyarko E."/>
            <person name="Jarju S."/>
            <person name="Secka A."/>
            <person name="Antonio M."/>
            <person name="Oren A."/>
            <person name="Chaudhuri R.R."/>
            <person name="La Ragione R."/>
            <person name="Hildebrand F."/>
            <person name="Pallen M.J."/>
        </authorList>
    </citation>
    <scope>NUCLEOTIDE SEQUENCE</scope>
    <source>
        <strain evidence="1">1383</strain>
    </source>
</reference>
<dbReference type="InterPro" id="IPR016024">
    <property type="entry name" value="ARM-type_fold"/>
</dbReference>
<dbReference type="AlphaFoldDB" id="A0A9D1KUQ4"/>